<evidence type="ECO:0000256" key="1">
    <source>
        <dbReference type="ARBA" id="ARBA00044755"/>
    </source>
</evidence>
<reference evidence="3 5" key="1">
    <citation type="submission" date="2014-07" db="EMBL/GenBank/DDBJ databases">
        <title>Porphyromonadaceae bacterium OUH 308042 = ATCC BAA-2681 = DSM 28342 draft genome.</title>
        <authorList>
            <person name="Sydenham T.V."/>
            <person name="Hasman H."/>
            <person name="Justensen U.S."/>
        </authorList>
    </citation>
    <scope>NUCLEOTIDE SEQUENCE [LARGE SCALE GENOMIC DNA]</scope>
    <source>
        <strain evidence="3 5">OUH 308042</strain>
    </source>
</reference>
<evidence type="ECO:0000313" key="4">
    <source>
        <dbReference type="Proteomes" id="UP000031937"/>
    </source>
</evidence>
<dbReference type="PANTHER" id="PTHR35024:SF4">
    <property type="entry name" value="POLYMER-FORMING CYTOSKELETAL PROTEIN"/>
    <property type="match status" value="1"/>
</dbReference>
<dbReference type="Proteomes" id="UP000031980">
    <property type="component" value="Unassembled WGS sequence"/>
</dbReference>
<evidence type="ECO:0008006" key="6">
    <source>
        <dbReference type="Google" id="ProtNLM"/>
    </source>
</evidence>
<dbReference type="AlphaFoldDB" id="A0A0C3MEW8"/>
<evidence type="ECO:0000313" key="5">
    <source>
        <dbReference type="Proteomes" id="UP000031980"/>
    </source>
</evidence>
<protein>
    <recommendedName>
        <fullName evidence="6">Polymer-forming cytoskeletal protein</fullName>
    </recommendedName>
</protein>
<dbReference type="PANTHER" id="PTHR35024">
    <property type="entry name" value="HYPOTHETICAL CYTOSOLIC PROTEIN"/>
    <property type="match status" value="1"/>
</dbReference>
<accession>A0A0C3MEW8</accession>
<proteinExistence type="inferred from homology"/>
<evidence type="ECO:0000313" key="3">
    <source>
        <dbReference type="EMBL" id="KIO45008.1"/>
    </source>
</evidence>
<organism evidence="3 5">
    <name type="scientific">Sanguibacteroides justesenii</name>
    <dbReference type="NCBI Taxonomy" id="1547597"/>
    <lineage>
        <taxon>Bacteria</taxon>
        <taxon>Pseudomonadati</taxon>
        <taxon>Bacteroidota</taxon>
        <taxon>Bacteroidia</taxon>
        <taxon>Bacteroidales</taxon>
        <taxon>Porphyromonadaceae</taxon>
        <taxon>Sanguibacteroides</taxon>
    </lineage>
</organism>
<sequence length="127" mass="13745">MAKEKETENIFNLLNEGLTLEGDLQTDKDIRINGTLKGNMTTNGKIIIGPVANITGQTKAPYIEIFGKLTGNIISEGSVILKSKSIIEGTIVTHTLIVEPGAQFNGECKMIDKKKAEPQPPQAPLKK</sequence>
<dbReference type="EMBL" id="JPIU01000038">
    <property type="protein sequence ID" value="KIO45008.1"/>
    <property type="molecule type" value="Genomic_DNA"/>
</dbReference>
<evidence type="ECO:0000313" key="2">
    <source>
        <dbReference type="EMBL" id="KIO43295.1"/>
    </source>
</evidence>
<comment type="caution">
    <text evidence="3">The sequence shown here is derived from an EMBL/GenBank/DDBJ whole genome shotgun (WGS) entry which is preliminary data.</text>
</comment>
<dbReference type="InterPro" id="IPR007607">
    <property type="entry name" value="BacA/B"/>
</dbReference>
<comment type="similarity">
    <text evidence="1">Belongs to the bactofilin family.</text>
</comment>
<keyword evidence="5" id="KW-1185">Reference proteome</keyword>
<dbReference type="EMBL" id="JPIT01000032">
    <property type="protein sequence ID" value="KIO43295.1"/>
    <property type="molecule type" value="Genomic_DNA"/>
</dbReference>
<reference evidence="2 4" key="2">
    <citation type="submission" date="2014-07" db="EMBL/GenBank/DDBJ databases">
        <title>Porphyromonadaceae bacterium OUH 334697 = ATCC BAA-2682 = DSM 28341 draft genome.</title>
        <authorList>
            <person name="Sydenham T.V."/>
            <person name="Hasman H."/>
            <person name="Justesen U.S."/>
        </authorList>
    </citation>
    <scope>NUCLEOTIDE SEQUENCE [LARGE SCALE GENOMIC DNA]</scope>
    <source>
        <strain evidence="2 4">OUH 334697</strain>
    </source>
</reference>
<dbReference type="Proteomes" id="UP000031937">
    <property type="component" value="Unassembled WGS sequence"/>
</dbReference>
<dbReference type="Pfam" id="PF04519">
    <property type="entry name" value="Bactofilin"/>
    <property type="match status" value="1"/>
</dbReference>
<name>A0A0C3MEW8_9PORP</name>
<gene>
    <name evidence="3" type="ORF">BA92_08370</name>
    <name evidence="2" type="ORF">IE90_13970</name>
</gene>